<evidence type="ECO:0000313" key="2">
    <source>
        <dbReference type="EMBL" id="PZW44175.1"/>
    </source>
</evidence>
<keyword evidence="3" id="KW-1185">Reference proteome</keyword>
<dbReference type="Gene3D" id="1.20.120.330">
    <property type="entry name" value="Nucleotidyltransferases domain 2"/>
    <property type="match status" value="1"/>
</dbReference>
<dbReference type="Pfam" id="PF05168">
    <property type="entry name" value="HEPN"/>
    <property type="match status" value="1"/>
</dbReference>
<feature type="domain" description="HEPN" evidence="1">
    <location>
        <begin position="50"/>
        <end position="161"/>
    </location>
</feature>
<dbReference type="AlphaFoldDB" id="A0A2W7IGB8"/>
<name>A0A2W7IGB8_9FLAO</name>
<dbReference type="InterPro" id="IPR007842">
    <property type="entry name" value="HEPN_dom"/>
</dbReference>
<evidence type="ECO:0000259" key="1">
    <source>
        <dbReference type="Pfam" id="PF05168"/>
    </source>
</evidence>
<organism evidence="2 3">
    <name type="scientific">Mesonia algae</name>
    <dbReference type="NCBI Taxonomy" id="213248"/>
    <lineage>
        <taxon>Bacteria</taxon>
        <taxon>Pseudomonadati</taxon>
        <taxon>Bacteroidota</taxon>
        <taxon>Flavobacteriia</taxon>
        <taxon>Flavobacteriales</taxon>
        <taxon>Flavobacteriaceae</taxon>
        <taxon>Mesonia</taxon>
    </lineage>
</organism>
<sequence length="187" mass="22084">MIKSPLIALSHRYFNLVSNCLNELILSGNKTNIISRLEDNIDFDEATKWSDIRIIEPILFNFYHGIELMLKGILKLYGIEFGKNHNIETLYKNVHDLLIDNKKTKPILEILGKYTSRDNSDNLFNGFFKLNDISPKKYYIALRYPYLNNEFKLFNYKCLRYMENTDKNFSEEIISDIKLLKNNLVNL</sequence>
<protein>
    <submittedName>
        <fullName evidence="2">HEPN domain-containing protein</fullName>
    </submittedName>
</protein>
<accession>A0A2W7IGB8</accession>
<comment type="caution">
    <text evidence="2">The sequence shown here is derived from an EMBL/GenBank/DDBJ whole genome shotgun (WGS) entry which is preliminary data.</text>
</comment>
<gene>
    <name evidence="2" type="ORF">LX95_00508</name>
</gene>
<reference evidence="2 3" key="1">
    <citation type="submission" date="2018-06" db="EMBL/GenBank/DDBJ databases">
        <title>Genomic Encyclopedia of Archaeal and Bacterial Type Strains, Phase II (KMG-II): from individual species to whole genera.</title>
        <authorList>
            <person name="Goeker M."/>
        </authorList>
    </citation>
    <scope>NUCLEOTIDE SEQUENCE [LARGE SCALE GENOMIC DNA]</scope>
    <source>
        <strain evidence="2 3">DSM 15361</strain>
    </source>
</reference>
<dbReference type="Proteomes" id="UP000249542">
    <property type="component" value="Unassembled WGS sequence"/>
</dbReference>
<dbReference type="RefSeq" id="WP_111539840.1">
    <property type="nucleotide sequence ID" value="NZ_QKYV01000001.1"/>
</dbReference>
<evidence type="ECO:0000313" key="3">
    <source>
        <dbReference type="Proteomes" id="UP000249542"/>
    </source>
</evidence>
<proteinExistence type="predicted"/>
<dbReference type="EMBL" id="QKYV01000001">
    <property type="protein sequence ID" value="PZW44175.1"/>
    <property type="molecule type" value="Genomic_DNA"/>
</dbReference>